<accession>A0A3L8RF21</accession>
<evidence type="ECO:0000313" key="2">
    <source>
        <dbReference type="EMBL" id="RLV78058.1"/>
    </source>
</evidence>
<name>A0A3L8RF21_STRRN</name>
<evidence type="ECO:0000313" key="3">
    <source>
        <dbReference type="Proteomes" id="UP000281594"/>
    </source>
</evidence>
<dbReference type="InterPro" id="IPR036390">
    <property type="entry name" value="WH_DNA-bd_sf"/>
</dbReference>
<dbReference type="STRING" id="1343740.M271_36810"/>
<dbReference type="PROSITE" id="PS50995">
    <property type="entry name" value="HTH_MARR_2"/>
    <property type="match status" value="1"/>
</dbReference>
<dbReference type="SUPFAM" id="SSF46785">
    <property type="entry name" value="Winged helix' DNA-binding domain"/>
    <property type="match status" value="1"/>
</dbReference>
<dbReference type="EMBL" id="QYCY01000001">
    <property type="protein sequence ID" value="RLV78058.1"/>
    <property type="molecule type" value="Genomic_DNA"/>
</dbReference>
<feature type="domain" description="HTH marR-type" evidence="1">
    <location>
        <begin position="15"/>
        <end position="148"/>
    </location>
</feature>
<dbReference type="GO" id="GO:0003700">
    <property type="term" value="F:DNA-binding transcription factor activity"/>
    <property type="evidence" value="ECO:0007669"/>
    <property type="project" value="InterPro"/>
</dbReference>
<dbReference type="Pfam" id="PF01047">
    <property type="entry name" value="MarR"/>
    <property type="match status" value="1"/>
</dbReference>
<dbReference type="PANTHER" id="PTHR39515">
    <property type="entry name" value="CONSERVED PROTEIN"/>
    <property type="match status" value="1"/>
</dbReference>
<dbReference type="AlphaFoldDB" id="A0A3L8RF21"/>
<evidence type="ECO:0000259" key="1">
    <source>
        <dbReference type="PROSITE" id="PS50995"/>
    </source>
</evidence>
<dbReference type="InterPro" id="IPR000835">
    <property type="entry name" value="HTH_MarR-typ"/>
</dbReference>
<dbReference type="SMART" id="SM00347">
    <property type="entry name" value="HTH_MARR"/>
    <property type="match status" value="1"/>
</dbReference>
<dbReference type="InterPro" id="IPR052526">
    <property type="entry name" value="HTH-type_Bedaq_tolerance"/>
</dbReference>
<sequence length="152" mass="16470">MRGMAETPGGMSASAVRAAHEIRVVVGRLRRRIKETYDLEELTPSQTSVLSRLSKEGPASASALAAAERVRPQSMAATLAALDERGLIQRRPDPGDGRRQLVSVSETGGAFLADKRRAGEEWLARALESGYTEAEREAILEALALLDRLSRT</sequence>
<dbReference type="Proteomes" id="UP000281594">
    <property type="component" value="Unassembled WGS sequence"/>
</dbReference>
<protein>
    <submittedName>
        <fullName evidence="2">MarR family transcriptional regulator</fullName>
    </submittedName>
</protein>
<dbReference type="Gene3D" id="1.10.287.100">
    <property type="match status" value="1"/>
</dbReference>
<dbReference type="PANTHER" id="PTHR39515:SF2">
    <property type="entry name" value="HTH-TYPE TRANSCRIPTIONAL REGULATOR RV0880"/>
    <property type="match status" value="1"/>
</dbReference>
<gene>
    <name evidence="2" type="ORF">D3C57_106775</name>
</gene>
<comment type="caution">
    <text evidence="2">The sequence shown here is derived from an EMBL/GenBank/DDBJ whole genome shotgun (WGS) entry which is preliminary data.</text>
</comment>
<proteinExistence type="predicted"/>
<dbReference type="InterPro" id="IPR036388">
    <property type="entry name" value="WH-like_DNA-bd_sf"/>
</dbReference>
<reference evidence="2 3" key="1">
    <citation type="journal article" date="2018" name="J. Biol. Chem.">
        <title>Discovery of the actinoplanic acid pathway in Streptomyces rapamycinicus reveals a genetically conserved synergism with rapamycin.</title>
        <authorList>
            <person name="Mrak P."/>
            <person name="Krastel P."/>
            <person name="Pivk Lukancic P."/>
            <person name="Tao J."/>
            <person name="Pistorius D."/>
            <person name="Moore C.M."/>
        </authorList>
    </citation>
    <scope>NUCLEOTIDE SEQUENCE [LARGE SCALE GENOMIC DNA]</scope>
    <source>
        <strain evidence="2 3">NRRL 5491</strain>
    </source>
</reference>
<organism evidence="2 3">
    <name type="scientific">Streptomyces rapamycinicus (strain ATCC 29253 / DSM 41530 / NRRL 5491 / AYB-994)</name>
    <name type="common">Streptomyces hygroscopicus (strain ATCC 29253)</name>
    <dbReference type="NCBI Taxonomy" id="1343740"/>
    <lineage>
        <taxon>Bacteria</taxon>
        <taxon>Bacillati</taxon>
        <taxon>Actinomycetota</taxon>
        <taxon>Actinomycetes</taxon>
        <taxon>Kitasatosporales</taxon>
        <taxon>Streptomycetaceae</taxon>
        <taxon>Streptomyces</taxon>
        <taxon>Streptomyces violaceusniger group</taxon>
    </lineage>
</organism>
<dbReference type="Gene3D" id="1.10.10.10">
    <property type="entry name" value="Winged helix-like DNA-binding domain superfamily/Winged helix DNA-binding domain"/>
    <property type="match status" value="1"/>
</dbReference>